<organism evidence="1 2">
    <name type="scientific">Persea americana</name>
    <name type="common">Avocado</name>
    <dbReference type="NCBI Taxonomy" id="3435"/>
    <lineage>
        <taxon>Eukaryota</taxon>
        <taxon>Viridiplantae</taxon>
        <taxon>Streptophyta</taxon>
        <taxon>Embryophyta</taxon>
        <taxon>Tracheophyta</taxon>
        <taxon>Spermatophyta</taxon>
        <taxon>Magnoliopsida</taxon>
        <taxon>Magnoliidae</taxon>
        <taxon>Laurales</taxon>
        <taxon>Lauraceae</taxon>
        <taxon>Persea</taxon>
    </lineage>
</organism>
<dbReference type="EMBL" id="CM056818">
    <property type="protein sequence ID" value="KAJ8621695.1"/>
    <property type="molecule type" value="Genomic_DNA"/>
</dbReference>
<proteinExistence type="predicted"/>
<evidence type="ECO:0000313" key="2">
    <source>
        <dbReference type="Proteomes" id="UP001234297"/>
    </source>
</evidence>
<protein>
    <submittedName>
        <fullName evidence="1">Uncharacterized protein</fullName>
    </submittedName>
</protein>
<reference evidence="1 2" key="1">
    <citation type="journal article" date="2022" name="Hortic Res">
        <title>A haplotype resolved chromosomal level avocado genome allows analysis of novel avocado genes.</title>
        <authorList>
            <person name="Nath O."/>
            <person name="Fletcher S.J."/>
            <person name="Hayward A."/>
            <person name="Shaw L.M."/>
            <person name="Masouleh A.K."/>
            <person name="Furtado A."/>
            <person name="Henry R.J."/>
            <person name="Mitter N."/>
        </authorList>
    </citation>
    <scope>NUCLEOTIDE SEQUENCE [LARGE SCALE GENOMIC DNA]</scope>
    <source>
        <strain evidence="2">cv. Hass</strain>
        <tissue evidence="1">Leaves</tissue>
    </source>
</reference>
<evidence type="ECO:0000313" key="1">
    <source>
        <dbReference type="EMBL" id="KAJ8621695.1"/>
    </source>
</evidence>
<keyword evidence="2" id="KW-1185">Reference proteome</keyword>
<dbReference type="Proteomes" id="UP001234297">
    <property type="component" value="Chromosome 10"/>
</dbReference>
<comment type="caution">
    <text evidence="1">The sequence shown here is derived from an EMBL/GenBank/DDBJ whole genome shotgun (WGS) entry which is preliminary data.</text>
</comment>
<accession>A0ACC2KKL3</accession>
<name>A0ACC2KKL3_PERAE</name>
<sequence length="117" mass="13026">MTISTITSAMEVDSGNGTRHNHGYHDAVTPHESGVGDTLHENVKSNIRFQMDPSKSHDEPIVSFTASELESAKKKHVINLIVQCQGSRILTQLFLSRINQLWCAQDKLSVVELQNNL</sequence>
<gene>
    <name evidence="1" type="ORF">MRB53_030224</name>
</gene>